<dbReference type="InterPro" id="IPR051539">
    <property type="entry name" value="T4SS-coupling_protein"/>
</dbReference>
<feature type="compositionally biased region" description="Basic and acidic residues" evidence="6">
    <location>
        <begin position="107"/>
        <end position="126"/>
    </location>
</feature>
<feature type="region of interest" description="Disordered" evidence="6">
    <location>
        <begin position="180"/>
        <end position="207"/>
    </location>
</feature>
<dbReference type="Proteomes" id="UP000239698">
    <property type="component" value="Unassembled WGS sequence"/>
</dbReference>
<feature type="region of interest" description="Disordered" evidence="6">
    <location>
        <begin position="1"/>
        <end position="23"/>
    </location>
</feature>
<feature type="region of interest" description="Disordered" evidence="6">
    <location>
        <begin position="37"/>
        <end position="145"/>
    </location>
</feature>
<evidence type="ECO:0000256" key="7">
    <source>
        <dbReference type="SAM" id="Phobius"/>
    </source>
</evidence>
<feature type="compositionally biased region" description="Basic and acidic residues" evidence="6">
    <location>
        <begin position="10"/>
        <end position="20"/>
    </location>
</feature>
<dbReference type="PANTHER" id="PTHR37937">
    <property type="entry name" value="CONJUGATIVE TRANSFER: DNA TRANSPORT"/>
    <property type="match status" value="1"/>
</dbReference>
<dbReference type="Pfam" id="PF12696">
    <property type="entry name" value="TraG-D_C"/>
    <property type="match status" value="1"/>
</dbReference>
<feature type="transmembrane region" description="Helical" evidence="7">
    <location>
        <begin position="211"/>
        <end position="233"/>
    </location>
</feature>
<evidence type="ECO:0000256" key="3">
    <source>
        <dbReference type="ARBA" id="ARBA00022692"/>
    </source>
</evidence>
<keyword evidence="2" id="KW-1003">Cell membrane</keyword>
<dbReference type="InterPro" id="IPR032689">
    <property type="entry name" value="TraG-D_C"/>
</dbReference>
<sequence length="794" mass="85528">MDYPALLRTHRGEGPLEESRRRTRRLRRVAGEEALLRLQRRRRRTRTQQGVPGRARRGRGRRRRGSGTVGSRAAARQREAARLGDASPARAAHQLLRNPRRGRRHERAGLRRADHRAGADDRRGPLVDRQPGHGGRRPPRATRRRWHHLGRFQREPVLDAARAHTTQAPGWPCVIHARPLPSAPPHPHRSKDRTMATPNNRRTEPGRGGDTAILGLVLVAVAVLAGLWVAVAWGSVLSGVNPQLPASPVNIVLGLLEGSVSWPPAGTLIMVGEVLAGCAVGAFIVWLRTGPGVAATRLDHAARYMARARDLRGMTGVRARKEARRLGVVDTAAPGIPVGVPVGANPKAEKALVYASFEQMMFVLAGPRMGKTTCTVVPALLAAPGAVLTTSNKRDVVDDTRRVRAAMAATGRCTYCPDEGRCETCSASAVWVFDPQQVADEPAAWWWNPLSFVTGEATAATLAQLFADGAGHGTVSGEDGFFPSKGRHLLAGLLLAAATANLSLNAVHAWAMNATDQEPAELLRKSYPRVAASIRSTMNLVPETRDGVYASTQGYVSCLENPSVLSWVTPGTPGRGEFDPDVFVRGHGTLYSLSMEGAGTAGPLVAALTAATVDAAERFAKQSPGGRLATPLVVVLDEVANVCRWRELPSLYSHYGSRGIPIMAVFQSWAQGQDVFGRDGIKKLWSAANVKLYLGNDAEPDFLGDLSTLIGSYDRETTSVSFNKGVRSTSLSLKRDRILEPDELSALPRGRAVMLSTGNRAALLQTTPWHKNTTLTRLITTANAAAAQEVEVPA</sequence>
<reference evidence="9 10" key="1">
    <citation type="submission" date="2018-02" db="EMBL/GenBank/DDBJ databases">
        <title>Bacteriophage NCPPB3778 and a type I-E CRISPR drive the evolution of the US Biological Select Agent, Rathayibacter toxicus.</title>
        <authorList>
            <person name="Davis E.W.II."/>
            <person name="Tabima J.F."/>
            <person name="Weisberg A.J."/>
            <person name="Lopes L.D."/>
            <person name="Wiseman M.S."/>
            <person name="Wiseman M.S."/>
            <person name="Pupko T."/>
            <person name="Belcher M.S."/>
            <person name="Sechler A.J."/>
            <person name="Tancos M.A."/>
            <person name="Schroeder B.K."/>
            <person name="Murray T.D."/>
            <person name="Luster D.G."/>
            <person name="Schneider W.L."/>
            <person name="Rogers E."/>
            <person name="Andreote F.D."/>
            <person name="Grunwald N.J."/>
            <person name="Putnam M.L."/>
            <person name="Chang J.H."/>
        </authorList>
    </citation>
    <scope>NUCLEOTIDE SEQUENCE [LARGE SCALE GENOMIC DNA]</scope>
    <source>
        <strain evidence="9 10">AY1D6</strain>
    </source>
</reference>
<dbReference type="InterPro" id="IPR027417">
    <property type="entry name" value="P-loop_NTPase"/>
</dbReference>
<feature type="transmembrane region" description="Helical" evidence="7">
    <location>
        <begin position="265"/>
        <end position="287"/>
    </location>
</feature>
<protein>
    <submittedName>
        <fullName evidence="9">Conjugal transfer protein</fullName>
    </submittedName>
</protein>
<keyword evidence="4 7" id="KW-1133">Transmembrane helix</keyword>
<dbReference type="SUPFAM" id="SSF52540">
    <property type="entry name" value="P-loop containing nucleoside triphosphate hydrolases"/>
    <property type="match status" value="1"/>
</dbReference>
<gene>
    <name evidence="9" type="ORF">C5C40_03790</name>
</gene>
<accession>A0ABX5AEH2</accession>
<evidence type="ECO:0000313" key="10">
    <source>
        <dbReference type="Proteomes" id="UP000239698"/>
    </source>
</evidence>
<feature type="transmembrane region" description="Helical" evidence="7">
    <location>
        <begin position="489"/>
        <end position="511"/>
    </location>
</feature>
<feature type="compositionally biased region" description="Basic residues" evidence="6">
    <location>
        <begin position="54"/>
        <end position="65"/>
    </location>
</feature>
<comment type="subcellular location">
    <subcellularLocation>
        <location evidence="1">Cell membrane</location>
        <topology evidence="1">Multi-pass membrane protein</topology>
    </subcellularLocation>
</comment>
<dbReference type="Gene3D" id="3.40.50.300">
    <property type="entry name" value="P-loop containing nucleotide triphosphate hydrolases"/>
    <property type="match status" value="1"/>
</dbReference>
<organism evidence="9 10">
    <name type="scientific">Rathayibacter rathayi</name>
    <name type="common">Corynebacterium rathayi</name>
    <dbReference type="NCBI Taxonomy" id="33887"/>
    <lineage>
        <taxon>Bacteria</taxon>
        <taxon>Bacillati</taxon>
        <taxon>Actinomycetota</taxon>
        <taxon>Actinomycetes</taxon>
        <taxon>Micrococcales</taxon>
        <taxon>Microbacteriaceae</taxon>
        <taxon>Rathayibacter</taxon>
    </lineage>
</organism>
<dbReference type="EMBL" id="PSVT01000004">
    <property type="protein sequence ID" value="PPH79069.1"/>
    <property type="molecule type" value="Genomic_DNA"/>
</dbReference>
<evidence type="ECO:0000313" key="9">
    <source>
        <dbReference type="EMBL" id="PPH79069.1"/>
    </source>
</evidence>
<evidence type="ECO:0000256" key="5">
    <source>
        <dbReference type="ARBA" id="ARBA00023136"/>
    </source>
</evidence>
<proteinExistence type="predicted"/>
<feature type="compositionally biased region" description="Basic residues" evidence="6">
    <location>
        <begin position="134"/>
        <end position="145"/>
    </location>
</feature>
<comment type="caution">
    <text evidence="9">The sequence shown here is derived from an EMBL/GenBank/DDBJ whole genome shotgun (WGS) entry which is preliminary data.</text>
</comment>
<feature type="domain" description="TraD/TraG TraM recognition site" evidence="8">
    <location>
        <begin position="631"/>
        <end position="749"/>
    </location>
</feature>
<evidence type="ECO:0000256" key="2">
    <source>
        <dbReference type="ARBA" id="ARBA00022475"/>
    </source>
</evidence>
<keyword evidence="10" id="KW-1185">Reference proteome</keyword>
<evidence type="ECO:0000256" key="4">
    <source>
        <dbReference type="ARBA" id="ARBA00022989"/>
    </source>
</evidence>
<evidence type="ECO:0000259" key="8">
    <source>
        <dbReference type="Pfam" id="PF12696"/>
    </source>
</evidence>
<dbReference type="CDD" id="cd01127">
    <property type="entry name" value="TrwB_TraG_TraD_VirD4"/>
    <property type="match status" value="1"/>
</dbReference>
<keyword evidence="5 7" id="KW-0472">Membrane</keyword>
<dbReference type="PANTHER" id="PTHR37937:SF1">
    <property type="entry name" value="CONJUGATIVE TRANSFER: DNA TRANSPORT"/>
    <property type="match status" value="1"/>
</dbReference>
<evidence type="ECO:0000256" key="1">
    <source>
        <dbReference type="ARBA" id="ARBA00004651"/>
    </source>
</evidence>
<name>A0ABX5AEH2_RATRA</name>
<evidence type="ECO:0000256" key="6">
    <source>
        <dbReference type="SAM" id="MobiDB-lite"/>
    </source>
</evidence>
<keyword evidence="3 7" id="KW-0812">Transmembrane</keyword>